<gene>
    <name evidence="2" type="ORF">PHYPO_G00075710</name>
</gene>
<dbReference type="GO" id="GO:0005634">
    <property type="term" value="C:nucleus"/>
    <property type="evidence" value="ECO:0007669"/>
    <property type="project" value="TreeGrafter"/>
</dbReference>
<evidence type="ECO:0000313" key="2">
    <source>
        <dbReference type="EMBL" id="KAB5546765.1"/>
    </source>
</evidence>
<dbReference type="PANTHER" id="PTHR15999:SF2">
    <property type="entry name" value="ZINC FINGER CW-TYPE PWWP DOMAIN PROTEIN 1"/>
    <property type="match status" value="1"/>
</dbReference>
<protein>
    <submittedName>
        <fullName evidence="2">Uncharacterized protein</fullName>
    </submittedName>
</protein>
<feature type="region of interest" description="Disordered" evidence="1">
    <location>
        <begin position="112"/>
        <end position="173"/>
    </location>
</feature>
<organism evidence="2 3">
    <name type="scientific">Pangasianodon hypophthalmus</name>
    <name type="common">Striped catfish</name>
    <name type="synonym">Helicophagus hypophthalmus</name>
    <dbReference type="NCBI Taxonomy" id="310915"/>
    <lineage>
        <taxon>Eukaryota</taxon>
        <taxon>Metazoa</taxon>
        <taxon>Chordata</taxon>
        <taxon>Craniata</taxon>
        <taxon>Vertebrata</taxon>
        <taxon>Euteleostomi</taxon>
        <taxon>Actinopterygii</taxon>
        <taxon>Neopterygii</taxon>
        <taxon>Teleostei</taxon>
        <taxon>Ostariophysi</taxon>
        <taxon>Siluriformes</taxon>
        <taxon>Pangasiidae</taxon>
        <taxon>Pangasianodon</taxon>
    </lineage>
</organism>
<dbReference type="EMBL" id="VFJC01000017">
    <property type="protein sequence ID" value="KAB5546765.1"/>
    <property type="molecule type" value="Genomic_DNA"/>
</dbReference>
<sequence length="200" mass="23265">MVERDPNTEEYLEFRTESDLFPFKCHVTYFGEPVTRAWVVCSRVRDYADLSEDQLLNKVDKDLKDAIYMAKEALRLRLVKFGFCSRYVSDRESSEDSDIAEMLELFCGNDCSDEDSWSKKSAGRKQKERKREGKRSGRGKEDDETYGGSEKNKRVKKMKEGKEGEKKKRVMKKLKEGKEVVINSVPVKEKKCLSLLLSLY</sequence>
<dbReference type="Proteomes" id="UP000327468">
    <property type="component" value="Chromosome 16"/>
</dbReference>
<comment type="caution">
    <text evidence="2">The sequence shown here is derived from an EMBL/GenBank/DDBJ whole genome shotgun (WGS) entry which is preliminary data.</text>
</comment>
<accession>A0A5N5LV07</accession>
<dbReference type="Gene3D" id="2.30.30.140">
    <property type="match status" value="1"/>
</dbReference>
<evidence type="ECO:0000256" key="1">
    <source>
        <dbReference type="SAM" id="MobiDB-lite"/>
    </source>
</evidence>
<reference evidence="2 3" key="1">
    <citation type="submission" date="2019-06" db="EMBL/GenBank/DDBJ databases">
        <title>A chromosome-scale genome assembly of the striped catfish, Pangasianodon hypophthalmus.</title>
        <authorList>
            <person name="Wen M."/>
            <person name="Zahm M."/>
            <person name="Roques C."/>
            <person name="Cabau C."/>
            <person name="Klopp C."/>
            <person name="Donnadieu C."/>
            <person name="Jouanno E."/>
            <person name="Avarre J.-C."/>
            <person name="Campet M."/>
            <person name="Ha T.T.T."/>
            <person name="Dugue R."/>
            <person name="Lampietro C."/>
            <person name="Louis A."/>
            <person name="Herpin A."/>
            <person name="Echchiki A."/>
            <person name="Berthelot C."/>
            <person name="Parey E."/>
            <person name="Roest-Crollius H."/>
            <person name="Braasch I."/>
            <person name="Postlethwait J."/>
            <person name="Bobe J."/>
            <person name="Montfort J."/>
            <person name="Bouchez O."/>
            <person name="Begum T."/>
            <person name="Schartl M."/>
            <person name="Guiguen Y."/>
        </authorList>
    </citation>
    <scope>NUCLEOTIDE SEQUENCE [LARGE SCALE GENOMIC DNA]</scope>
    <source>
        <strain evidence="2 3">Indonesia</strain>
        <tissue evidence="2">Blood</tissue>
    </source>
</reference>
<name>A0A5N5LV07_PANHP</name>
<feature type="compositionally biased region" description="Basic and acidic residues" evidence="1">
    <location>
        <begin position="129"/>
        <end position="141"/>
    </location>
</feature>
<proteinExistence type="predicted"/>
<dbReference type="InterPro" id="IPR042778">
    <property type="entry name" value="ZCWPW1/ZCWPW2"/>
</dbReference>
<dbReference type="PANTHER" id="PTHR15999">
    <property type="entry name" value="ZINC FINGER CW-TYPE PWWP DOMAIN PROTEIN 1"/>
    <property type="match status" value="1"/>
</dbReference>
<dbReference type="SUPFAM" id="SSF63748">
    <property type="entry name" value="Tudor/PWWP/MBT"/>
    <property type="match status" value="1"/>
</dbReference>
<keyword evidence="3" id="KW-1185">Reference proteome</keyword>
<dbReference type="AlphaFoldDB" id="A0A5N5LV07"/>
<evidence type="ECO:0000313" key="3">
    <source>
        <dbReference type="Proteomes" id="UP000327468"/>
    </source>
</evidence>